<dbReference type="GO" id="GO:0016020">
    <property type="term" value="C:membrane"/>
    <property type="evidence" value="ECO:0007669"/>
    <property type="project" value="UniProtKB-SubCell"/>
</dbReference>
<proteinExistence type="predicted"/>
<feature type="transmembrane region" description="Helical" evidence="5">
    <location>
        <begin position="347"/>
        <end position="365"/>
    </location>
</feature>
<dbReference type="Pfam" id="PF00083">
    <property type="entry name" value="Sugar_tr"/>
    <property type="match status" value="1"/>
</dbReference>
<feature type="transmembrane region" description="Helical" evidence="5">
    <location>
        <begin position="220"/>
        <end position="241"/>
    </location>
</feature>
<feature type="transmembrane region" description="Helical" evidence="5">
    <location>
        <begin position="247"/>
        <end position="266"/>
    </location>
</feature>
<keyword evidence="4 5" id="KW-0472">Membrane</keyword>
<evidence type="ECO:0000313" key="7">
    <source>
        <dbReference type="EMBL" id="KAK3874132.1"/>
    </source>
</evidence>
<dbReference type="InterPro" id="IPR005828">
    <property type="entry name" value="MFS_sugar_transport-like"/>
</dbReference>
<evidence type="ECO:0000313" key="8">
    <source>
        <dbReference type="Proteomes" id="UP001286313"/>
    </source>
</evidence>
<keyword evidence="2 5" id="KW-0812">Transmembrane</keyword>
<dbReference type="InterPro" id="IPR036259">
    <property type="entry name" value="MFS_trans_sf"/>
</dbReference>
<evidence type="ECO:0000256" key="5">
    <source>
        <dbReference type="SAM" id="Phobius"/>
    </source>
</evidence>
<dbReference type="Proteomes" id="UP001286313">
    <property type="component" value="Unassembled WGS sequence"/>
</dbReference>
<dbReference type="SUPFAM" id="SSF103473">
    <property type="entry name" value="MFS general substrate transporter"/>
    <property type="match status" value="1"/>
</dbReference>
<comment type="subcellular location">
    <subcellularLocation>
        <location evidence="1">Membrane</location>
        <topology evidence="1">Multi-pass membrane protein</topology>
    </subcellularLocation>
</comment>
<dbReference type="Gene3D" id="1.20.1250.20">
    <property type="entry name" value="MFS general substrate transporter like domains"/>
    <property type="match status" value="1"/>
</dbReference>
<dbReference type="PROSITE" id="PS00216">
    <property type="entry name" value="SUGAR_TRANSPORT_1"/>
    <property type="match status" value="1"/>
</dbReference>
<dbReference type="GO" id="GO:0022857">
    <property type="term" value="F:transmembrane transporter activity"/>
    <property type="evidence" value="ECO:0007669"/>
    <property type="project" value="InterPro"/>
</dbReference>
<evidence type="ECO:0000256" key="1">
    <source>
        <dbReference type="ARBA" id="ARBA00004141"/>
    </source>
</evidence>
<evidence type="ECO:0000259" key="6">
    <source>
        <dbReference type="PROSITE" id="PS50850"/>
    </source>
</evidence>
<dbReference type="InterPro" id="IPR005829">
    <property type="entry name" value="Sugar_transporter_CS"/>
</dbReference>
<dbReference type="AlphaFoldDB" id="A0AAE1KJ76"/>
<evidence type="ECO:0000256" key="3">
    <source>
        <dbReference type="ARBA" id="ARBA00022989"/>
    </source>
</evidence>
<comment type="caution">
    <text evidence="7">The sequence shown here is derived from an EMBL/GenBank/DDBJ whole genome shotgun (WGS) entry which is preliminary data.</text>
</comment>
<evidence type="ECO:0000256" key="2">
    <source>
        <dbReference type="ARBA" id="ARBA00022692"/>
    </source>
</evidence>
<feature type="transmembrane region" description="Helical" evidence="5">
    <location>
        <begin position="187"/>
        <end position="208"/>
    </location>
</feature>
<dbReference type="EMBL" id="JAWQEG010002133">
    <property type="protein sequence ID" value="KAK3874132.1"/>
    <property type="molecule type" value="Genomic_DNA"/>
</dbReference>
<dbReference type="PROSITE" id="PS50850">
    <property type="entry name" value="MFS"/>
    <property type="match status" value="1"/>
</dbReference>
<protein>
    <recommendedName>
        <fullName evidence="6">Major facilitator superfamily (MFS) profile domain-containing protein</fullName>
    </recommendedName>
</protein>
<dbReference type="PANTHER" id="PTHR24064">
    <property type="entry name" value="SOLUTE CARRIER FAMILY 22 MEMBER"/>
    <property type="match status" value="1"/>
</dbReference>
<gene>
    <name evidence="7" type="ORF">Pcinc_020892</name>
</gene>
<evidence type="ECO:0000256" key="4">
    <source>
        <dbReference type="ARBA" id="ARBA00023136"/>
    </source>
</evidence>
<name>A0AAE1KJ76_PETCI</name>
<keyword evidence="3 5" id="KW-1133">Transmembrane helix</keyword>
<dbReference type="InterPro" id="IPR020846">
    <property type="entry name" value="MFS_dom"/>
</dbReference>
<organism evidence="7 8">
    <name type="scientific">Petrolisthes cinctipes</name>
    <name type="common">Flat porcelain crab</name>
    <dbReference type="NCBI Taxonomy" id="88211"/>
    <lineage>
        <taxon>Eukaryota</taxon>
        <taxon>Metazoa</taxon>
        <taxon>Ecdysozoa</taxon>
        <taxon>Arthropoda</taxon>
        <taxon>Crustacea</taxon>
        <taxon>Multicrustacea</taxon>
        <taxon>Malacostraca</taxon>
        <taxon>Eumalacostraca</taxon>
        <taxon>Eucarida</taxon>
        <taxon>Decapoda</taxon>
        <taxon>Pleocyemata</taxon>
        <taxon>Anomura</taxon>
        <taxon>Galatheoidea</taxon>
        <taxon>Porcellanidae</taxon>
        <taxon>Petrolisthes</taxon>
    </lineage>
</organism>
<keyword evidence="8" id="KW-1185">Reference proteome</keyword>
<accession>A0AAE1KJ76</accession>
<sequence>MLDSFDDVLTHLGTGKWNIFHFIACAYGNILVTPHTLGRPFLAPKLDFTCLYDDNDNTTFIPAASSGFWSTNDNATNDFLTNSTNGEECRRLVETENGMMWQRCSHWHFDNTTFTSTITSEFELVCGREHLRTTYQSLYQLGCLIGSPLSGFLADRYGRRSMIRVSSVLYIIMALGTAWLTDLNALIGIRFIMGICHAVILIITYILAVEVAEPRRRAALGLSIYLVWAASLIAWGGLGYLLREWRLLQFVGSIPGLLFLPMLWLLDESPRWLMVTGRHREALVVLRKAARWNNVHIQLPEEELIELMTKETVNKENQESIFSLKTRITSYLNEVLVLVKTPYLRKITFCTNINFCMGSMVYFGLSLSGSTLSHNPFVYMALSGLMEPFHELTIIIYSLTDSSFHPPINSLTHLFTDLPVLYVNGVCPSDVDWAVMTLAMLGKMTNTAAFLVAFFYASELFPTEVRSRGIGTCSTSSRIGSIIAPYILDLVGTSHSWAPSLVFGVASVLAAGVTQLLPETSGAAMPETVADLE</sequence>
<feature type="domain" description="Major facilitator superfamily (MFS) profile" evidence="6">
    <location>
        <begin position="59"/>
        <end position="522"/>
    </location>
</feature>
<reference evidence="7" key="1">
    <citation type="submission" date="2023-10" db="EMBL/GenBank/DDBJ databases">
        <title>Genome assemblies of two species of porcelain crab, Petrolisthes cinctipes and Petrolisthes manimaculis (Anomura: Porcellanidae).</title>
        <authorList>
            <person name="Angst P."/>
        </authorList>
    </citation>
    <scope>NUCLEOTIDE SEQUENCE</scope>
    <source>
        <strain evidence="7">PB745_01</strain>
        <tissue evidence="7">Gill</tissue>
    </source>
</reference>
<feature type="transmembrane region" description="Helical" evidence="5">
    <location>
        <begin position="162"/>
        <end position="181"/>
    </location>
</feature>